<keyword evidence="1" id="KW-0479">Metal-binding</keyword>
<feature type="compositionally biased region" description="Polar residues" evidence="2">
    <location>
        <begin position="59"/>
        <end position="68"/>
    </location>
</feature>
<organism evidence="4 5">
    <name type="scientific">Paracoccus liaowanqingii</name>
    <dbReference type="NCBI Taxonomy" id="2560053"/>
    <lineage>
        <taxon>Bacteria</taxon>
        <taxon>Pseudomonadati</taxon>
        <taxon>Pseudomonadota</taxon>
        <taxon>Alphaproteobacteria</taxon>
        <taxon>Rhodobacterales</taxon>
        <taxon>Paracoccaceae</taxon>
        <taxon>Paracoccus</taxon>
    </lineage>
</organism>
<dbReference type="Pfam" id="PF18073">
    <property type="entry name" value="Zn_ribbon_LapB"/>
    <property type="match status" value="1"/>
</dbReference>
<dbReference type="InterPro" id="IPR041166">
    <property type="entry name" value="Rubredoxin_2"/>
</dbReference>
<keyword evidence="5" id="KW-1185">Reference proteome</keyword>
<feature type="region of interest" description="Disordered" evidence="2">
    <location>
        <begin position="39"/>
        <end position="68"/>
    </location>
</feature>
<dbReference type="GO" id="GO:0046872">
    <property type="term" value="F:metal ion binding"/>
    <property type="evidence" value="ECO:0007669"/>
    <property type="project" value="UniProtKB-KW"/>
</dbReference>
<accession>A0A4Z1C3Z8</accession>
<evidence type="ECO:0000313" key="4">
    <source>
        <dbReference type="EMBL" id="TGN61687.1"/>
    </source>
</evidence>
<evidence type="ECO:0000313" key="5">
    <source>
        <dbReference type="Proteomes" id="UP000297972"/>
    </source>
</evidence>
<evidence type="ECO:0000256" key="1">
    <source>
        <dbReference type="ARBA" id="ARBA00022723"/>
    </source>
</evidence>
<name>A0A4Z1C3Z8_9RHOB</name>
<proteinExistence type="predicted"/>
<sequence>MAKPVTAFTCTACGAAHKKWAGRCEACGAWNTIVEEAPLSQGPGRGLGAAKGRAVPLSALSTTEPPPP</sequence>
<dbReference type="EMBL" id="SRPG01000074">
    <property type="protein sequence ID" value="TGN61687.1"/>
    <property type="molecule type" value="Genomic_DNA"/>
</dbReference>
<dbReference type="AlphaFoldDB" id="A0A4Z1C3Z8"/>
<reference evidence="4 5" key="1">
    <citation type="submission" date="2019-03" db="EMBL/GenBank/DDBJ databases">
        <authorList>
            <person name="Li J."/>
        </authorList>
    </citation>
    <scope>NUCLEOTIDE SEQUENCE [LARGE SCALE GENOMIC DNA]</scope>
    <source>
        <strain evidence="4 5">3058</strain>
    </source>
</reference>
<feature type="domain" description="LapB rubredoxin metal binding" evidence="3">
    <location>
        <begin position="8"/>
        <end position="35"/>
    </location>
</feature>
<comment type="caution">
    <text evidence="4">The sequence shown here is derived from an EMBL/GenBank/DDBJ whole genome shotgun (WGS) entry which is preliminary data.</text>
</comment>
<protein>
    <submittedName>
        <fullName evidence="4">DNA repair protein RadA</fullName>
    </submittedName>
</protein>
<feature type="non-terminal residue" evidence="4">
    <location>
        <position position="68"/>
    </location>
</feature>
<dbReference type="Proteomes" id="UP000297972">
    <property type="component" value="Unassembled WGS sequence"/>
</dbReference>
<gene>
    <name evidence="4" type="ORF">E4L95_09455</name>
</gene>
<evidence type="ECO:0000259" key="3">
    <source>
        <dbReference type="Pfam" id="PF18073"/>
    </source>
</evidence>
<evidence type="ECO:0000256" key="2">
    <source>
        <dbReference type="SAM" id="MobiDB-lite"/>
    </source>
</evidence>